<evidence type="ECO:0000256" key="2">
    <source>
        <dbReference type="ARBA" id="ARBA00022692"/>
    </source>
</evidence>
<keyword evidence="8" id="KW-1185">Reference proteome</keyword>
<evidence type="ECO:0000256" key="5">
    <source>
        <dbReference type="RuleBase" id="RU363032"/>
    </source>
</evidence>
<dbReference type="InterPro" id="IPR000515">
    <property type="entry name" value="MetI-like"/>
</dbReference>
<dbReference type="InterPro" id="IPR035906">
    <property type="entry name" value="MetI-like_sf"/>
</dbReference>
<feature type="transmembrane region" description="Helical" evidence="5">
    <location>
        <begin position="12"/>
        <end position="34"/>
    </location>
</feature>
<protein>
    <submittedName>
        <fullName evidence="7">ABC transporter permease</fullName>
    </submittedName>
</protein>
<keyword evidence="3 5" id="KW-1133">Transmembrane helix</keyword>
<proteinExistence type="inferred from homology"/>
<comment type="subcellular location">
    <subcellularLocation>
        <location evidence="5">Cell membrane</location>
        <topology evidence="5">Multi-pass membrane protein</topology>
    </subcellularLocation>
    <subcellularLocation>
        <location evidence="1">Membrane</location>
        <topology evidence="1">Multi-pass membrane protein</topology>
    </subcellularLocation>
</comment>
<dbReference type="SUPFAM" id="SSF161098">
    <property type="entry name" value="MetI-like"/>
    <property type="match status" value="1"/>
</dbReference>
<organism evidence="7 8">
    <name type="scientific">Lacrimispora xylanolytica</name>
    <dbReference type="NCBI Taxonomy" id="29375"/>
    <lineage>
        <taxon>Bacteria</taxon>
        <taxon>Bacillati</taxon>
        <taxon>Bacillota</taxon>
        <taxon>Clostridia</taxon>
        <taxon>Lachnospirales</taxon>
        <taxon>Lachnospiraceae</taxon>
        <taxon>Lacrimispora</taxon>
    </lineage>
</organism>
<evidence type="ECO:0000256" key="1">
    <source>
        <dbReference type="ARBA" id="ARBA00004141"/>
    </source>
</evidence>
<dbReference type="Proteomes" id="UP001163115">
    <property type="component" value="Chromosome"/>
</dbReference>
<dbReference type="PROSITE" id="PS50928">
    <property type="entry name" value="ABC_TM1"/>
    <property type="match status" value="1"/>
</dbReference>
<dbReference type="CDD" id="cd06261">
    <property type="entry name" value="TM_PBP2"/>
    <property type="match status" value="1"/>
</dbReference>
<evidence type="ECO:0000256" key="4">
    <source>
        <dbReference type="ARBA" id="ARBA00023136"/>
    </source>
</evidence>
<dbReference type="NCBIfam" id="NF038017">
    <property type="entry name" value="ABC_perm1"/>
    <property type="match status" value="1"/>
</dbReference>
<feature type="transmembrane region" description="Helical" evidence="5">
    <location>
        <begin position="54"/>
        <end position="71"/>
    </location>
</feature>
<dbReference type="Gene3D" id="1.10.3720.10">
    <property type="entry name" value="MetI-like"/>
    <property type="match status" value="1"/>
</dbReference>
<evidence type="ECO:0000313" key="7">
    <source>
        <dbReference type="EMBL" id="WAJ25278.1"/>
    </source>
</evidence>
<dbReference type="RefSeq" id="WP_268116150.1">
    <property type="nucleotide sequence ID" value="NZ_CP113524.1"/>
</dbReference>
<dbReference type="InterPro" id="IPR049783">
    <property type="entry name" value="ABC_perm_TupB-like"/>
</dbReference>
<accession>A0ABY7AHL1</accession>
<dbReference type="EMBL" id="CP113524">
    <property type="protein sequence ID" value="WAJ25278.1"/>
    <property type="molecule type" value="Genomic_DNA"/>
</dbReference>
<feature type="transmembrane region" description="Helical" evidence="5">
    <location>
        <begin position="83"/>
        <end position="108"/>
    </location>
</feature>
<name>A0ABY7AHL1_9FIRM</name>
<reference evidence="7" key="1">
    <citation type="submission" date="2022-11" db="EMBL/GenBank/DDBJ databases">
        <title>Lacrimispora xylanolytica sy1, complete genome.</title>
        <authorList>
            <person name="Choi S."/>
        </authorList>
    </citation>
    <scope>NUCLEOTIDE SEQUENCE</scope>
    <source>
        <strain evidence="7">Sy1</strain>
    </source>
</reference>
<evidence type="ECO:0000256" key="3">
    <source>
        <dbReference type="ARBA" id="ARBA00022989"/>
    </source>
</evidence>
<gene>
    <name evidence="7" type="ORF">OW255_07155</name>
</gene>
<comment type="similarity">
    <text evidence="5">Belongs to the binding-protein-dependent transport system permease family.</text>
</comment>
<dbReference type="Pfam" id="PF00528">
    <property type="entry name" value="BPD_transp_1"/>
    <property type="match status" value="1"/>
</dbReference>
<feature type="transmembrane region" description="Helical" evidence="5">
    <location>
        <begin position="189"/>
        <end position="207"/>
    </location>
</feature>
<evidence type="ECO:0000259" key="6">
    <source>
        <dbReference type="PROSITE" id="PS50928"/>
    </source>
</evidence>
<dbReference type="PANTHER" id="PTHR43632:SF1">
    <property type="entry name" value="PERMEASE COMPONENT OF TUNGSTATE ABC TRANSPORTER"/>
    <property type="match status" value="1"/>
</dbReference>
<feature type="domain" description="ABC transmembrane type-1" evidence="6">
    <location>
        <begin position="11"/>
        <end position="207"/>
    </location>
</feature>
<dbReference type="PANTHER" id="PTHR43632">
    <property type="entry name" value="PERMEASE COMPONENT OF TUNGSTATE ABC TRANSPORTER"/>
    <property type="match status" value="1"/>
</dbReference>
<sequence>MTLNRETMDIIWLTMRLGLVSTFLSALIGIPLGLILESRDFYGKRIILRINRTLMGFPPVVVGLIVYLLFMRRGPFGELSLLFSFPAMVIAQLFIITPIVSGMVCTAAKNVASEIRTFATSMNASRSQTFFLLIKEMKHDIYFTMAACFGRSISEVGAVMIVGGNIQYKTRTMTTAISLMRNKGDYSEAITLGVVLLLLSFCIQTLMDTLKRYENNGENY</sequence>
<keyword evidence="5" id="KW-0813">Transport</keyword>
<keyword evidence="4 5" id="KW-0472">Membrane</keyword>
<keyword evidence="2 5" id="KW-0812">Transmembrane</keyword>
<evidence type="ECO:0000313" key="8">
    <source>
        <dbReference type="Proteomes" id="UP001163115"/>
    </source>
</evidence>